<dbReference type="PANTHER" id="PTHR33546">
    <property type="entry name" value="LARGE, MULTIFUNCTIONAL SECRETED PROTEIN-RELATED"/>
    <property type="match status" value="1"/>
</dbReference>
<dbReference type="NCBIfam" id="TIGR02604">
    <property type="entry name" value="Piru_Ver_Nterm"/>
    <property type="match status" value="1"/>
</dbReference>
<evidence type="ECO:0000313" key="7">
    <source>
        <dbReference type="Proteomes" id="UP000001887"/>
    </source>
</evidence>
<dbReference type="InterPro" id="IPR011041">
    <property type="entry name" value="Quinoprot_gluc/sorb_DH_b-prop"/>
</dbReference>
<dbReference type="Pfam" id="PF13442">
    <property type="entry name" value="Cytochrome_CBB3"/>
    <property type="match status" value="1"/>
</dbReference>
<keyword evidence="2 4" id="KW-0479">Metal-binding</keyword>
<protein>
    <submittedName>
        <fullName evidence="6">Membrane-bound dehydrogenase domain protein</fullName>
    </submittedName>
</protein>
<dbReference type="eggNOG" id="COG1413">
    <property type="taxonomic scope" value="Bacteria"/>
</dbReference>
<dbReference type="InterPro" id="IPR011989">
    <property type="entry name" value="ARM-like"/>
</dbReference>
<name>D2R3F5_PIRSD</name>
<dbReference type="Gene3D" id="2.120.10.30">
    <property type="entry name" value="TolB, C-terminal domain"/>
    <property type="match status" value="1"/>
</dbReference>
<dbReference type="InterPro" id="IPR013428">
    <property type="entry name" value="Membrane-bound_put_N"/>
</dbReference>
<dbReference type="KEGG" id="psl:Psta_0498"/>
<dbReference type="Pfam" id="PF23500">
    <property type="entry name" value="DUF7133"/>
    <property type="match status" value="1"/>
</dbReference>
<dbReference type="InterPro" id="IPR016024">
    <property type="entry name" value="ARM-type_fold"/>
</dbReference>
<dbReference type="Gene3D" id="1.10.760.10">
    <property type="entry name" value="Cytochrome c-like domain"/>
    <property type="match status" value="1"/>
</dbReference>
<dbReference type="EMBL" id="CP001848">
    <property type="protein sequence ID" value="ADB15186.1"/>
    <property type="molecule type" value="Genomic_DNA"/>
</dbReference>
<keyword evidence="1 4" id="KW-0349">Heme</keyword>
<dbReference type="SUPFAM" id="SSF50952">
    <property type="entry name" value="Soluble quinoprotein glucose dehydrogenase"/>
    <property type="match status" value="1"/>
</dbReference>
<dbReference type="Gene3D" id="1.25.10.10">
    <property type="entry name" value="Leucine-rich Repeat Variant"/>
    <property type="match status" value="2"/>
</dbReference>
<sequence length="1006" mass="112114" precursor="true">MDRFFSVVRGLVGGLALLGLTVQLPAAEQELKNTHAEDPITAKEALARLEMPEGFRATVFAAEPAIHQPIGMSMDERGRLWVAECYTYSDRNVNFDKTLRDRVVILEDPNRDGYAEKRTVFYDQASHLTSALPGLGGVWMLCAPQLIFVPDANRDDVPDGPPVVKLDGFDNDSVRHNIANGLSFGPDGWIYGRHGIQATSLVGVPGATASQRTPINCCIWRYHPITEKFEVVCHGTTNPWGHDWDQDGQLFFINTVIGHLFHVVPGANYRRMYGSDFAPHVYERIDTCADHYHWDTKKQWHEERSATGETDRLGGGHAHCGMMIYQGGMFPPQYHNQLFTMNFHGRRANVERLERVGCGYVGRHEPDVFKSGDPWFRGIELVYGPRGELYIADWSDTGECHENDGIHRTSGRIFQIQYEGPAASKVPVLPANFDLAKATDAELVAYHEHPNEWYARQARRVLREKLLTDRLSSDAVPGLMKILAQSGDYRHQLRAMQTLFTLGKISDEEIDKQLLHPLEPMRVAAIQMLVDDRQIEPAHLQHLVELARHDRGGLVRSFLASAATKLPPKDRWGIVESLAMRSEDASDITQPLMIWYAAESAVASDLSRGVKIAIATRIPKLSKYIARRVTSELERSPAAVNELVIAIGASPYPEQQTVLLEGMTDALKGWRKAPVPANWSEVSTKLSSSPDENIKRLARELAMVFGDGRAQDELLKIARDDGADPQARREAVRALVESKNKEIAPLLLNWIGDRILSVEAVRGLAYYDQPETADRLTAAFSKLRPEAQEEAINTFCARPAWAEHLLLAVSKGWIARTQVTAFHARQIRSLGDEKLIETLTKVWGETRESSAEKKALIASLKTSLTDESLSSADASRGRVVYQKQCANCHTLFGEGGRIGPDLTGGNRHNLDYLLENIVDPSSTVIADFKMSVLLLDDGRVVTGVVIPESDKTVALQTQKERLIIERDSISQSTQQNVSLMPEGLLQTLSSDEVRDLIAYISGRGKK</sequence>
<reference evidence="6 7" key="1">
    <citation type="journal article" date="2009" name="Stand. Genomic Sci.">
        <title>Complete genome sequence of Pirellula staleyi type strain (ATCC 27377).</title>
        <authorList>
            <person name="Clum A."/>
            <person name="Tindall B.J."/>
            <person name="Sikorski J."/>
            <person name="Ivanova N."/>
            <person name="Mavrommatis K."/>
            <person name="Lucas S."/>
            <person name="Glavina del Rio T."/>
            <person name="Nolan M."/>
            <person name="Chen F."/>
            <person name="Tice H."/>
            <person name="Pitluck S."/>
            <person name="Cheng J.F."/>
            <person name="Chertkov O."/>
            <person name="Brettin T."/>
            <person name="Han C."/>
            <person name="Detter J.C."/>
            <person name="Kuske C."/>
            <person name="Bruce D."/>
            <person name="Goodwin L."/>
            <person name="Ovchinikova G."/>
            <person name="Pati A."/>
            <person name="Mikhailova N."/>
            <person name="Chen A."/>
            <person name="Palaniappan K."/>
            <person name="Land M."/>
            <person name="Hauser L."/>
            <person name="Chang Y.J."/>
            <person name="Jeffries C.D."/>
            <person name="Chain P."/>
            <person name="Rohde M."/>
            <person name="Goker M."/>
            <person name="Bristow J."/>
            <person name="Eisen J.A."/>
            <person name="Markowitz V."/>
            <person name="Hugenholtz P."/>
            <person name="Kyrpides N.C."/>
            <person name="Klenk H.P."/>
            <person name="Lapidus A."/>
        </authorList>
    </citation>
    <scope>NUCLEOTIDE SEQUENCE [LARGE SCALE GENOMIC DNA]</scope>
    <source>
        <strain evidence="7">ATCC 27377 / DSM 6068 / ICPB 4128</strain>
    </source>
</reference>
<dbReference type="HOGENOM" id="CLU_004500_1_0_0"/>
<evidence type="ECO:0000256" key="3">
    <source>
        <dbReference type="ARBA" id="ARBA00023004"/>
    </source>
</evidence>
<dbReference type="GO" id="GO:0046872">
    <property type="term" value="F:metal ion binding"/>
    <property type="evidence" value="ECO:0007669"/>
    <property type="project" value="UniProtKB-KW"/>
</dbReference>
<keyword evidence="7" id="KW-1185">Reference proteome</keyword>
<dbReference type="eggNOG" id="COG2010">
    <property type="taxonomic scope" value="Bacteria"/>
</dbReference>
<dbReference type="SUPFAM" id="SSF46626">
    <property type="entry name" value="Cytochrome c"/>
    <property type="match status" value="1"/>
</dbReference>
<feature type="domain" description="Cytochrome c" evidence="5">
    <location>
        <begin position="872"/>
        <end position="1004"/>
    </location>
</feature>
<gene>
    <name evidence="6" type="ordered locus">Psta_0498</name>
</gene>
<evidence type="ECO:0000313" key="6">
    <source>
        <dbReference type="EMBL" id="ADB15186.1"/>
    </source>
</evidence>
<dbReference type="STRING" id="530564.Psta_0498"/>
<dbReference type="InterPro" id="IPR011042">
    <property type="entry name" value="6-blade_b-propeller_TolB-like"/>
</dbReference>
<evidence type="ECO:0000256" key="1">
    <source>
        <dbReference type="ARBA" id="ARBA00022617"/>
    </source>
</evidence>
<evidence type="ECO:0000256" key="4">
    <source>
        <dbReference type="PROSITE-ProRule" id="PRU00433"/>
    </source>
</evidence>
<dbReference type="InterPro" id="IPR055557">
    <property type="entry name" value="DUF7133"/>
</dbReference>
<dbReference type="OrthoDB" id="225269at2"/>
<dbReference type="PROSITE" id="PS51007">
    <property type="entry name" value="CYTC"/>
    <property type="match status" value="1"/>
</dbReference>
<proteinExistence type="predicted"/>
<dbReference type="Proteomes" id="UP000001887">
    <property type="component" value="Chromosome"/>
</dbReference>
<evidence type="ECO:0000256" key="2">
    <source>
        <dbReference type="ARBA" id="ARBA00022723"/>
    </source>
</evidence>
<evidence type="ECO:0000259" key="5">
    <source>
        <dbReference type="PROSITE" id="PS51007"/>
    </source>
</evidence>
<dbReference type="NCBIfam" id="TIGR02603">
    <property type="entry name" value="CxxCH_TIGR02603"/>
    <property type="match status" value="1"/>
</dbReference>
<dbReference type="eggNOG" id="COG2133">
    <property type="taxonomic scope" value="Bacteria"/>
</dbReference>
<dbReference type="AlphaFoldDB" id="D2R3F5"/>
<dbReference type="InterPro" id="IPR009056">
    <property type="entry name" value="Cyt_c-like_dom"/>
</dbReference>
<dbReference type="SUPFAM" id="SSF48371">
    <property type="entry name" value="ARM repeat"/>
    <property type="match status" value="1"/>
</dbReference>
<dbReference type="GO" id="GO:0009055">
    <property type="term" value="F:electron transfer activity"/>
    <property type="evidence" value="ECO:0007669"/>
    <property type="project" value="InterPro"/>
</dbReference>
<dbReference type="PANTHER" id="PTHR33546:SF1">
    <property type="entry name" value="LARGE, MULTIFUNCTIONAL SECRETED PROTEIN"/>
    <property type="match status" value="1"/>
</dbReference>
<dbReference type="GO" id="GO:0020037">
    <property type="term" value="F:heme binding"/>
    <property type="evidence" value="ECO:0007669"/>
    <property type="project" value="InterPro"/>
</dbReference>
<organism evidence="6 7">
    <name type="scientific">Pirellula staleyi (strain ATCC 27377 / DSM 6068 / ICPB 4128)</name>
    <name type="common">Pirella staleyi</name>
    <dbReference type="NCBI Taxonomy" id="530564"/>
    <lineage>
        <taxon>Bacteria</taxon>
        <taxon>Pseudomonadati</taxon>
        <taxon>Planctomycetota</taxon>
        <taxon>Planctomycetia</taxon>
        <taxon>Pirellulales</taxon>
        <taxon>Pirellulaceae</taxon>
        <taxon>Pirellula</taxon>
    </lineage>
</organism>
<dbReference type="InterPro" id="IPR036909">
    <property type="entry name" value="Cyt_c-like_dom_sf"/>
</dbReference>
<dbReference type="InterPro" id="IPR013427">
    <property type="entry name" value="Haem-bd_dom_put"/>
</dbReference>
<accession>D2R3F5</accession>
<keyword evidence="3 4" id="KW-0408">Iron</keyword>